<feature type="coiled-coil region" evidence="1">
    <location>
        <begin position="400"/>
        <end position="441"/>
    </location>
</feature>
<gene>
    <name evidence="2" type="ORF">WIX40_18165</name>
</gene>
<reference evidence="2 3" key="1">
    <citation type="submission" date="2024-03" db="EMBL/GenBank/DDBJ databases">
        <title>Reference genomes for the five species model microbial community.</title>
        <authorList>
            <person name="Padfield D."/>
        </authorList>
    </citation>
    <scope>NUCLEOTIDE SEQUENCE [LARGE SCALE GENOMIC DNA]</scope>
    <source>
        <strain evidence="2 3">AB1</strain>
    </source>
</reference>
<evidence type="ECO:0000313" key="3">
    <source>
        <dbReference type="Proteomes" id="UP001362311"/>
    </source>
</evidence>
<protein>
    <submittedName>
        <fullName evidence="2">DUF2130 domain-containing protein</fullName>
    </submittedName>
</protein>
<proteinExistence type="predicted"/>
<comment type="caution">
    <text evidence="2">The sequence shown here is derived from an EMBL/GenBank/DDBJ whole genome shotgun (WGS) entry which is preliminary data.</text>
</comment>
<dbReference type="EMBL" id="JBBHKQ010000002">
    <property type="protein sequence ID" value="MEJ5902028.1"/>
    <property type="molecule type" value="Genomic_DNA"/>
</dbReference>
<name>A0ABD5K179_9HYPH</name>
<dbReference type="RefSeq" id="WP_339441233.1">
    <property type="nucleotide sequence ID" value="NZ_JBBHKQ010000002.1"/>
</dbReference>
<dbReference type="AlphaFoldDB" id="A0ABD5K179"/>
<evidence type="ECO:0000313" key="2">
    <source>
        <dbReference type="EMBL" id="MEJ5902028.1"/>
    </source>
</evidence>
<dbReference type="InterPro" id="IPR019219">
    <property type="entry name" value="DUF2130"/>
</dbReference>
<dbReference type="PIRSF" id="PIRSF005850">
    <property type="entry name" value="UCP005850"/>
    <property type="match status" value="1"/>
</dbReference>
<accession>A0ABD5K179</accession>
<sequence length="468" mass="52815">MHEIICPHCNKAFKIDEAGYADILKQVRDSDFEKQLHERLELAEQDKRNAVELAQAKVANELQKAAAAKDSEIQELKTRLESGEVAKKLAVAEALGAIEKERDALLHELESVRRDNEATSKLAEAKLLSELQKAASIKNEEIQGLKARLDAGEISQKLAVTEAVSAIEKERDELKNGLARVALEKQLAETALKDKYETQLKDRDEAIERLRDMKAKLSTKMIGETLEQHCATEFDRIRATAFPIAYFEKDNDASSGSKGDFIFRDMDDAGTEIVSIMFEMKNENDETATKKKNEDFLKELDKDRCAKGCEYAVLVSLLEPESELYNTGIIDVSHRYPKMYVVRPQFFIPIITLLRNAAMNSLRYKSELALVKAQNVDITNFESQLDDFKAAFGRNWRLASDGFEEAVKRIDEAIKDLEKTKEALHKSANNLRLANDKAEDLTVKRLTRGNPTMAAKFAELQQGLPDDE</sequence>
<feature type="coiled-coil region" evidence="1">
    <location>
        <begin position="33"/>
        <end position="216"/>
    </location>
</feature>
<dbReference type="Pfam" id="PF09903">
    <property type="entry name" value="DUF2130"/>
    <property type="match status" value="1"/>
</dbReference>
<dbReference type="Proteomes" id="UP001362311">
    <property type="component" value="Unassembled WGS sequence"/>
</dbReference>
<evidence type="ECO:0000256" key="1">
    <source>
        <dbReference type="SAM" id="Coils"/>
    </source>
</evidence>
<keyword evidence="1" id="KW-0175">Coiled coil</keyword>
<organism evidence="2 3">
    <name type="scientific">Ochrobactrum teleogrylli</name>
    <dbReference type="NCBI Taxonomy" id="2479765"/>
    <lineage>
        <taxon>Bacteria</taxon>
        <taxon>Pseudomonadati</taxon>
        <taxon>Pseudomonadota</taxon>
        <taxon>Alphaproteobacteria</taxon>
        <taxon>Hyphomicrobiales</taxon>
        <taxon>Brucellaceae</taxon>
        <taxon>Brucella/Ochrobactrum group</taxon>
        <taxon>Ochrobactrum</taxon>
    </lineage>
</organism>